<keyword evidence="1" id="KW-0812">Transmembrane</keyword>
<protein>
    <recommendedName>
        <fullName evidence="4">Secreted protein</fullName>
    </recommendedName>
</protein>
<dbReference type="EMBL" id="WNXC01000008">
    <property type="protein sequence ID" value="MBB2151009.1"/>
    <property type="molecule type" value="Genomic_DNA"/>
</dbReference>
<accession>A0ABR6F0I3</accession>
<evidence type="ECO:0008006" key="4">
    <source>
        <dbReference type="Google" id="ProtNLM"/>
    </source>
</evidence>
<comment type="caution">
    <text evidence="2">The sequence shown here is derived from an EMBL/GenBank/DDBJ whole genome shotgun (WGS) entry which is preliminary data.</text>
</comment>
<gene>
    <name evidence="2" type="ORF">GM920_19085</name>
</gene>
<keyword evidence="1" id="KW-0472">Membrane</keyword>
<evidence type="ECO:0000256" key="1">
    <source>
        <dbReference type="SAM" id="Phobius"/>
    </source>
</evidence>
<organism evidence="2 3">
    <name type="scientific">Pedobacter gandavensis</name>
    <dbReference type="NCBI Taxonomy" id="2679963"/>
    <lineage>
        <taxon>Bacteria</taxon>
        <taxon>Pseudomonadati</taxon>
        <taxon>Bacteroidota</taxon>
        <taxon>Sphingobacteriia</taxon>
        <taxon>Sphingobacteriales</taxon>
        <taxon>Sphingobacteriaceae</taxon>
        <taxon>Pedobacter</taxon>
    </lineage>
</organism>
<name>A0ABR6F0I3_9SPHI</name>
<keyword evidence="3" id="KW-1185">Reference proteome</keyword>
<keyword evidence="1" id="KW-1133">Transmembrane helix</keyword>
<dbReference type="RefSeq" id="WP_182960475.1">
    <property type="nucleotide sequence ID" value="NZ_WNXC01000008.1"/>
</dbReference>
<sequence>MRLRILASKLKQRRQHIHKIISIALLWVFAIALTPFSAFHHHEEEVQCQNEKVCTHKLHVGSHVETCLVCAAHFEKNYLQEQTQFQVYLETIPVIKHYALLTGSYTELISTSLRGPPAV</sequence>
<dbReference type="Proteomes" id="UP000636110">
    <property type="component" value="Unassembled WGS sequence"/>
</dbReference>
<evidence type="ECO:0000313" key="3">
    <source>
        <dbReference type="Proteomes" id="UP000636110"/>
    </source>
</evidence>
<evidence type="ECO:0000313" key="2">
    <source>
        <dbReference type="EMBL" id="MBB2151009.1"/>
    </source>
</evidence>
<feature type="transmembrane region" description="Helical" evidence="1">
    <location>
        <begin position="20"/>
        <end position="39"/>
    </location>
</feature>
<proteinExistence type="predicted"/>
<reference evidence="2 3" key="1">
    <citation type="submission" date="2019-11" db="EMBL/GenBank/DDBJ databases">
        <title>Description of Pedobacter sp. LMG 31462T.</title>
        <authorList>
            <person name="Carlier A."/>
            <person name="Qi S."/>
            <person name="Vandamme P."/>
        </authorList>
    </citation>
    <scope>NUCLEOTIDE SEQUENCE [LARGE SCALE GENOMIC DNA]</scope>
    <source>
        <strain evidence="2 3">LMG 31462</strain>
    </source>
</reference>